<sequence>MKNLVLSACASVLFLGLTSCSNNESLDNVELGTQGKLLKSYKLQKDVNGRYSMDYTLNDNTTAEVVKSNGAKEIYLYAGELTGTKKNSEELSLDNNQLSVDFVEDSQSKTSFVIEDEDIVLAKGESNIKFLQQHSFFVNKEEQTVELDFKVRKGVNVSFAYNEAEEIYEIHLKEGESKGTTFSKIFSNDGNPIKIDFVNHLNEFSRSESVSASLVRRPRSIIIL</sequence>
<dbReference type="OrthoDB" id="1200936at2"/>
<keyword evidence="1" id="KW-0732">Signal</keyword>
<accession>A0A1L3JJ40</accession>
<dbReference type="Proteomes" id="UP000181898">
    <property type="component" value="Chromosome"/>
</dbReference>
<dbReference type="RefSeq" id="WP_072555529.1">
    <property type="nucleotide sequence ID" value="NZ_CP018155.1"/>
</dbReference>
<name>A0A1L3JJ40_9FLAO</name>
<gene>
    <name evidence="2" type="ORF">LPB136_07295</name>
</gene>
<reference evidence="2 3" key="1">
    <citation type="submission" date="2016-11" db="EMBL/GenBank/DDBJ databases">
        <title>Tenacibaculum sp. LPB0136, isolated from marine environment.</title>
        <authorList>
            <person name="Kim E."/>
            <person name="Yi H."/>
        </authorList>
    </citation>
    <scope>NUCLEOTIDE SEQUENCE [LARGE SCALE GENOMIC DNA]</scope>
    <source>
        <strain evidence="2 3">LPB0136</strain>
    </source>
</reference>
<evidence type="ECO:0000313" key="3">
    <source>
        <dbReference type="Proteomes" id="UP000181898"/>
    </source>
</evidence>
<dbReference type="STRING" id="1850252.LPB136_07295"/>
<feature type="signal peptide" evidence="1">
    <location>
        <begin position="1"/>
        <end position="21"/>
    </location>
</feature>
<dbReference type="EMBL" id="CP018155">
    <property type="protein sequence ID" value="APG65165.1"/>
    <property type="molecule type" value="Genomic_DNA"/>
</dbReference>
<protein>
    <recommendedName>
        <fullName evidence="4">Lipoprotein</fullName>
    </recommendedName>
</protein>
<proteinExistence type="predicted"/>
<evidence type="ECO:0008006" key="4">
    <source>
        <dbReference type="Google" id="ProtNLM"/>
    </source>
</evidence>
<evidence type="ECO:0000256" key="1">
    <source>
        <dbReference type="SAM" id="SignalP"/>
    </source>
</evidence>
<dbReference type="KEGG" id="ten:LPB136_07295"/>
<feature type="chain" id="PRO_5013086240" description="Lipoprotein" evidence="1">
    <location>
        <begin position="22"/>
        <end position="224"/>
    </location>
</feature>
<evidence type="ECO:0000313" key="2">
    <source>
        <dbReference type="EMBL" id="APG65165.1"/>
    </source>
</evidence>
<dbReference type="AlphaFoldDB" id="A0A1L3JJ40"/>
<dbReference type="PROSITE" id="PS51257">
    <property type="entry name" value="PROKAR_LIPOPROTEIN"/>
    <property type="match status" value="1"/>
</dbReference>
<keyword evidence="3" id="KW-1185">Reference proteome</keyword>
<organism evidence="2 3">
    <name type="scientific">Tenacibaculum todarodis</name>
    <dbReference type="NCBI Taxonomy" id="1850252"/>
    <lineage>
        <taxon>Bacteria</taxon>
        <taxon>Pseudomonadati</taxon>
        <taxon>Bacteroidota</taxon>
        <taxon>Flavobacteriia</taxon>
        <taxon>Flavobacteriales</taxon>
        <taxon>Flavobacteriaceae</taxon>
        <taxon>Tenacibaculum</taxon>
    </lineage>
</organism>